<accession>A0AAN9PWG4</accession>
<dbReference type="InterPro" id="IPR006869">
    <property type="entry name" value="DUF547"/>
</dbReference>
<organism evidence="3 4">
    <name type="scientific">Canavalia gladiata</name>
    <name type="common">Sword bean</name>
    <name type="synonym">Dolichos gladiatus</name>
    <dbReference type="NCBI Taxonomy" id="3824"/>
    <lineage>
        <taxon>Eukaryota</taxon>
        <taxon>Viridiplantae</taxon>
        <taxon>Streptophyta</taxon>
        <taxon>Embryophyta</taxon>
        <taxon>Tracheophyta</taxon>
        <taxon>Spermatophyta</taxon>
        <taxon>Magnoliopsida</taxon>
        <taxon>eudicotyledons</taxon>
        <taxon>Gunneridae</taxon>
        <taxon>Pentapetalae</taxon>
        <taxon>rosids</taxon>
        <taxon>fabids</taxon>
        <taxon>Fabales</taxon>
        <taxon>Fabaceae</taxon>
        <taxon>Papilionoideae</taxon>
        <taxon>50 kb inversion clade</taxon>
        <taxon>NPAAA clade</taxon>
        <taxon>indigoferoid/millettioid clade</taxon>
        <taxon>Phaseoleae</taxon>
        <taxon>Canavalia</taxon>
    </lineage>
</organism>
<protein>
    <submittedName>
        <fullName evidence="3">Uncharacterized protein</fullName>
    </submittedName>
</protein>
<dbReference type="Pfam" id="PF04784">
    <property type="entry name" value="DUF547"/>
    <property type="match status" value="1"/>
</dbReference>
<sequence length="691" mass="78253">MTKGRALFPTKVIDNAKIGCSKVITMGFTSHCNRRMVPAFKNLSVREVSFHQSGDSPASNSDTNMHEIKWRHSGFKQFKLMDPIVSVSSHKRSNSDPMKRRVMEDELENISEASYHPEVELGELKQSIESKKRQYHNMDLQSSLTREILQLQKRLQQQFVIRRTLEKACYLPFSQEATIESSIPKAAKELIKEIGILELEVVYLEQYLLSLYRKRFDNQISSLSTKERRLELASDSSNQGTSAVPGNGTIRDKEISVVHSSHLIPPSDSAGIQLKICNNQLEHETALDSSIHRCHSALSQQTACSIEDSPVNVEAKAVDSYHSLPLSMLEQAQCAKSSSTSLAEHLGSYYVDNVPETPSWLSEEMIKCISAIYCELTDTPSLGHKNASSPISFSSSGSELSSQNQGSKWGSQWKKHSSFNLNSGNPFHIRGTKEFSEPYCSMIRIQQLCTDNQKLKEIEYMLRRFRSLVSRLEDVNPRNLKHEEKLAFWINVHNALVMHALLVYGISANNVKRMSSVLKAAYNIGGHTISVDLIQNFILGCRLPRPGQWLRLWFPSKTKPKIRDARKGYAIRRPEPLLLFALCSGSHSDPAVRLYTSKRVLEELESAKEDYIQSTITISKEQKIVLPKIVDSFAKSSGLGASDLMEMVKPYLPDAQRKRLKEFQSKTGWKGIELTPHNFTFHYLISKELAW</sequence>
<reference evidence="3 4" key="1">
    <citation type="submission" date="2024-01" db="EMBL/GenBank/DDBJ databases">
        <title>The genomes of 5 underutilized Papilionoideae crops provide insights into root nodulation and disease resistanc.</title>
        <authorList>
            <person name="Jiang F."/>
        </authorList>
    </citation>
    <scope>NUCLEOTIDE SEQUENCE [LARGE SCALE GENOMIC DNA]</scope>
    <source>
        <strain evidence="3">LVBAO_FW01</strain>
        <tissue evidence="3">Leaves</tissue>
    </source>
</reference>
<dbReference type="PANTHER" id="PTHR23054">
    <property type="entry name" value="TERNARY COMPLEX FACTOR MIP1, LEUCINE-ZIPPER-RELATED"/>
    <property type="match status" value="1"/>
</dbReference>
<evidence type="ECO:0000313" key="4">
    <source>
        <dbReference type="Proteomes" id="UP001367508"/>
    </source>
</evidence>
<name>A0AAN9PWG4_CANGL</name>
<feature type="domain" description="DUF547" evidence="1">
    <location>
        <begin position="478"/>
        <end position="612"/>
    </location>
</feature>
<proteinExistence type="predicted"/>
<dbReference type="Proteomes" id="UP001367508">
    <property type="component" value="Unassembled WGS sequence"/>
</dbReference>
<feature type="domain" description="Ternary complex factor MIP1 leucine-zipper" evidence="2">
    <location>
        <begin position="139"/>
        <end position="217"/>
    </location>
</feature>
<evidence type="ECO:0000313" key="3">
    <source>
        <dbReference type="EMBL" id="KAK7312364.1"/>
    </source>
</evidence>
<keyword evidence="4" id="KW-1185">Reference proteome</keyword>
<comment type="caution">
    <text evidence="3">The sequence shown here is derived from an EMBL/GenBank/DDBJ whole genome shotgun (WGS) entry which is preliminary data.</text>
</comment>
<dbReference type="AlphaFoldDB" id="A0AAN9PWG4"/>
<dbReference type="InterPro" id="IPR025757">
    <property type="entry name" value="MIP1_Leuzipper"/>
</dbReference>
<dbReference type="EMBL" id="JAYMYQ010000009">
    <property type="protein sequence ID" value="KAK7312364.1"/>
    <property type="molecule type" value="Genomic_DNA"/>
</dbReference>
<dbReference type="Pfam" id="PF14389">
    <property type="entry name" value="Lzipper-MIP1"/>
    <property type="match status" value="1"/>
</dbReference>
<gene>
    <name evidence="3" type="ORF">VNO77_36162</name>
</gene>
<evidence type="ECO:0000259" key="1">
    <source>
        <dbReference type="Pfam" id="PF04784"/>
    </source>
</evidence>
<dbReference type="PANTHER" id="PTHR23054:SF20">
    <property type="entry name" value="DUF547 DOMAIN-CONTAINING PROTEIN"/>
    <property type="match status" value="1"/>
</dbReference>
<evidence type="ECO:0000259" key="2">
    <source>
        <dbReference type="Pfam" id="PF14389"/>
    </source>
</evidence>